<accession>A0A0D6JG98</accession>
<sequence length="65" mass="7351">MLFRHKTATFKLLPTHKSRSQGFESSEYCVAIGIIVNIEFTNASVWLNAMANGQDIFDYSGFCMI</sequence>
<keyword evidence="2" id="KW-1185">Reference proteome</keyword>
<organism evidence="1 2">
    <name type="scientific">Candidatus Filomicrobium marinum</name>
    <dbReference type="NCBI Taxonomy" id="1608628"/>
    <lineage>
        <taxon>Bacteria</taxon>
        <taxon>Pseudomonadati</taxon>
        <taxon>Pseudomonadota</taxon>
        <taxon>Alphaproteobacteria</taxon>
        <taxon>Hyphomicrobiales</taxon>
        <taxon>Hyphomicrobiaceae</taxon>
        <taxon>Filomicrobium</taxon>
    </lineage>
</organism>
<gene>
    <name evidence="1" type="ORF">YBN1229_v1_2103</name>
</gene>
<reference evidence="2" key="1">
    <citation type="submission" date="2015-02" db="EMBL/GenBank/DDBJ databases">
        <authorList>
            <person name="Chooi Y.-H."/>
        </authorList>
    </citation>
    <scope>NUCLEOTIDE SEQUENCE [LARGE SCALE GENOMIC DNA]</scope>
    <source>
        <strain evidence="2">strain Y</strain>
    </source>
</reference>
<dbReference type="AlphaFoldDB" id="A0A0D6JG98"/>
<evidence type="ECO:0000313" key="2">
    <source>
        <dbReference type="Proteomes" id="UP000033187"/>
    </source>
</evidence>
<dbReference type="Proteomes" id="UP000033187">
    <property type="component" value="Chromosome 1"/>
</dbReference>
<dbReference type="EMBL" id="LN829119">
    <property type="protein sequence ID" value="CPR19307.1"/>
    <property type="molecule type" value="Genomic_DNA"/>
</dbReference>
<protein>
    <submittedName>
        <fullName evidence="1">Uncharacterized protein</fullName>
    </submittedName>
</protein>
<proteinExistence type="predicted"/>
<dbReference type="KEGG" id="fiy:BN1229_v1_2103"/>
<dbReference type="KEGG" id="fil:BN1229_v1_2103"/>
<name>A0A0D6JG98_9HYPH</name>
<evidence type="ECO:0000313" key="1">
    <source>
        <dbReference type="EMBL" id="CPR19307.1"/>
    </source>
</evidence>